<proteinExistence type="predicted"/>
<sequence>MTAPVPSLVYTRIHHARRAPVEHAFAYRSLTWLVDVDDLPVLPRGLRWAARFRADDHFPEESWPGQTLRGRLDAHLADVGAPAIDGRVTALLSPRVAGYVFNPLSVFWCHDRVGRLRCVIAEVHNTYGGRHCYLVYPDVRGRAEVDKQFYVSPFNDVSGRYRLAVPEPDAAGRVRVAIALDRPGQPPFTATLRGAARPATTRAVLRAQLRAPLAPWLVALRIRVHGIRLWARGLHIHPRPRPSVPTRKGHVR</sequence>
<keyword evidence="2" id="KW-1185">Reference proteome</keyword>
<dbReference type="PANTHER" id="PTHR33973">
    <property type="entry name" value="OS07G0153300 PROTEIN"/>
    <property type="match status" value="1"/>
</dbReference>
<name>A0ABV6HBD6_9ACTN</name>
<protein>
    <submittedName>
        <fullName evidence="1">DUF1365 domain-containing protein</fullName>
    </submittedName>
</protein>
<reference evidence="1 2" key="1">
    <citation type="submission" date="2024-09" db="EMBL/GenBank/DDBJ databases">
        <authorList>
            <person name="Sun Q."/>
            <person name="Mori K."/>
        </authorList>
    </citation>
    <scope>NUCLEOTIDE SEQUENCE [LARGE SCALE GENOMIC DNA]</scope>
    <source>
        <strain evidence="1 2">CCM 7957</strain>
    </source>
</reference>
<comment type="caution">
    <text evidence="1">The sequence shown here is derived from an EMBL/GenBank/DDBJ whole genome shotgun (WGS) entry which is preliminary data.</text>
</comment>
<dbReference type="Proteomes" id="UP001589783">
    <property type="component" value="Unassembled WGS sequence"/>
</dbReference>
<evidence type="ECO:0000313" key="2">
    <source>
        <dbReference type="Proteomes" id="UP001589783"/>
    </source>
</evidence>
<dbReference type="RefSeq" id="WP_382365647.1">
    <property type="nucleotide sequence ID" value="NZ_JBHLWV010000027.1"/>
</dbReference>
<accession>A0ABV6HBD6</accession>
<dbReference type="PANTHER" id="PTHR33973:SF4">
    <property type="entry name" value="OS07G0153300 PROTEIN"/>
    <property type="match status" value="1"/>
</dbReference>
<dbReference type="Pfam" id="PF07103">
    <property type="entry name" value="DUF1365"/>
    <property type="match status" value="1"/>
</dbReference>
<gene>
    <name evidence="1" type="ORF">ACFFJD_15205</name>
</gene>
<dbReference type="InterPro" id="IPR010775">
    <property type="entry name" value="DUF1365"/>
</dbReference>
<evidence type="ECO:0000313" key="1">
    <source>
        <dbReference type="EMBL" id="MFC0316197.1"/>
    </source>
</evidence>
<dbReference type="EMBL" id="JBHLWV010000027">
    <property type="protein sequence ID" value="MFC0316197.1"/>
    <property type="molecule type" value="Genomic_DNA"/>
</dbReference>
<organism evidence="1 2">
    <name type="scientific">Gordonia phosphorivorans</name>
    <dbReference type="NCBI Taxonomy" id="1056982"/>
    <lineage>
        <taxon>Bacteria</taxon>
        <taxon>Bacillati</taxon>
        <taxon>Actinomycetota</taxon>
        <taxon>Actinomycetes</taxon>
        <taxon>Mycobacteriales</taxon>
        <taxon>Gordoniaceae</taxon>
        <taxon>Gordonia</taxon>
    </lineage>
</organism>